<evidence type="ECO:0000256" key="3">
    <source>
        <dbReference type="ARBA" id="ARBA00022771"/>
    </source>
</evidence>
<dbReference type="InterPro" id="IPR052035">
    <property type="entry name" value="ZnF_BED_domain_contain"/>
</dbReference>
<evidence type="ECO:0000256" key="5">
    <source>
        <dbReference type="ARBA" id="ARBA00023242"/>
    </source>
</evidence>
<evidence type="ECO:0000256" key="1">
    <source>
        <dbReference type="ARBA" id="ARBA00004123"/>
    </source>
</evidence>
<dbReference type="GO" id="GO:0005634">
    <property type="term" value="C:nucleus"/>
    <property type="evidence" value="ECO:0007669"/>
    <property type="project" value="UniProtKB-SubCell"/>
</dbReference>
<name>A0AAD6ZHN8_9AGAR</name>
<comment type="caution">
    <text evidence="6">The sequence shown here is derived from an EMBL/GenBank/DDBJ whole genome shotgun (WGS) entry which is preliminary data.</text>
</comment>
<dbReference type="PANTHER" id="PTHR46481:SF10">
    <property type="entry name" value="ZINC FINGER BED DOMAIN-CONTAINING PROTEIN 39"/>
    <property type="match status" value="1"/>
</dbReference>
<dbReference type="SUPFAM" id="SSF53098">
    <property type="entry name" value="Ribonuclease H-like"/>
    <property type="match status" value="1"/>
</dbReference>
<comment type="subcellular location">
    <subcellularLocation>
        <location evidence="1">Nucleus</location>
    </subcellularLocation>
</comment>
<gene>
    <name evidence="6" type="ORF">DFH08DRAFT_788005</name>
</gene>
<evidence type="ECO:0000256" key="4">
    <source>
        <dbReference type="ARBA" id="ARBA00022833"/>
    </source>
</evidence>
<dbReference type="Proteomes" id="UP001218218">
    <property type="component" value="Unassembled WGS sequence"/>
</dbReference>
<dbReference type="AlphaFoldDB" id="A0AAD6ZHN8"/>
<evidence type="ECO:0000313" key="6">
    <source>
        <dbReference type="EMBL" id="KAJ7323361.1"/>
    </source>
</evidence>
<organism evidence="6 7">
    <name type="scientific">Mycena albidolilacea</name>
    <dbReference type="NCBI Taxonomy" id="1033008"/>
    <lineage>
        <taxon>Eukaryota</taxon>
        <taxon>Fungi</taxon>
        <taxon>Dikarya</taxon>
        <taxon>Basidiomycota</taxon>
        <taxon>Agaricomycotina</taxon>
        <taxon>Agaricomycetes</taxon>
        <taxon>Agaricomycetidae</taxon>
        <taxon>Agaricales</taxon>
        <taxon>Marasmiineae</taxon>
        <taxon>Mycenaceae</taxon>
        <taxon>Mycena</taxon>
    </lineage>
</organism>
<dbReference type="GO" id="GO:0008270">
    <property type="term" value="F:zinc ion binding"/>
    <property type="evidence" value="ECO:0007669"/>
    <property type="project" value="UniProtKB-KW"/>
</dbReference>
<evidence type="ECO:0000256" key="2">
    <source>
        <dbReference type="ARBA" id="ARBA00022723"/>
    </source>
</evidence>
<proteinExistence type="predicted"/>
<dbReference type="PANTHER" id="PTHR46481">
    <property type="entry name" value="ZINC FINGER BED DOMAIN-CONTAINING PROTEIN 4"/>
    <property type="match status" value="1"/>
</dbReference>
<accession>A0AAD6ZHN8</accession>
<keyword evidence="3" id="KW-0863">Zinc-finger</keyword>
<protein>
    <submittedName>
        <fullName evidence="6">Ribonuclease H-like domain-containing protein</fullName>
    </submittedName>
</protein>
<keyword evidence="7" id="KW-1185">Reference proteome</keyword>
<dbReference type="EMBL" id="JARIHO010000047">
    <property type="protein sequence ID" value="KAJ7323361.1"/>
    <property type="molecule type" value="Genomic_DNA"/>
</dbReference>
<dbReference type="InterPro" id="IPR012337">
    <property type="entry name" value="RNaseH-like_sf"/>
</dbReference>
<keyword evidence="2" id="KW-0479">Metal-binding</keyword>
<evidence type="ECO:0000313" key="7">
    <source>
        <dbReference type="Proteomes" id="UP001218218"/>
    </source>
</evidence>
<sequence length="487" mass="54442">MQNFGIQFAPANSQIHCLAHVVNLVVQKLLAMLDDAPDPDVTDDYLPNKDLPLHYDPDEDPEVLAMEQEVFKDGEMGPDEDEAAGLLAGLTSTFESLSPLQKLRTTATKICSSPQCRKRFRDTAARVYENKLAPSGRKLASLMVVRDVRHRWNYTHAMIKRALLLKSAIKSWVVEREELASLNLNTTEWELLEKLGNLLEMFTNVTKQMSHSSTPTLPWVLPLYIGMRAHLRSSRDDSTLPASLRSAATAALEKLEGYFSKACDSQLNIISTLLHPSFGIKFFRKIESDTHLLSEARARVLFEHVYESYKRTHATDSSQPNAPVASRQRGTFGSFLDNICMVNVDVPEISPVAPMSEINRFWDAFANYDGDSNAPLLWWKVILRDSVCISELLTDPAHIDPRIGVSDHFKNGARLSRHSWHQRLSRAVVFKCTASMPRVPGILKASHNPGSNAHQDVDQGGASQDGVIGMWPGLVLVTALPYIIYMP</sequence>
<keyword evidence="5" id="KW-0539">Nucleus</keyword>
<keyword evidence="4" id="KW-0862">Zinc</keyword>
<reference evidence="6" key="1">
    <citation type="submission" date="2023-03" db="EMBL/GenBank/DDBJ databases">
        <title>Massive genome expansion in bonnet fungi (Mycena s.s.) driven by repeated elements and novel gene families across ecological guilds.</title>
        <authorList>
            <consortium name="Lawrence Berkeley National Laboratory"/>
            <person name="Harder C.B."/>
            <person name="Miyauchi S."/>
            <person name="Viragh M."/>
            <person name="Kuo A."/>
            <person name="Thoen E."/>
            <person name="Andreopoulos B."/>
            <person name="Lu D."/>
            <person name="Skrede I."/>
            <person name="Drula E."/>
            <person name="Henrissat B."/>
            <person name="Morin E."/>
            <person name="Kohler A."/>
            <person name="Barry K."/>
            <person name="LaButti K."/>
            <person name="Morin E."/>
            <person name="Salamov A."/>
            <person name="Lipzen A."/>
            <person name="Mereny Z."/>
            <person name="Hegedus B."/>
            <person name="Baldrian P."/>
            <person name="Stursova M."/>
            <person name="Weitz H."/>
            <person name="Taylor A."/>
            <person name="Grigoriev I.V."/>
            <person name="Nagy L.G."/>
            <person name="Martin F."/>
            <person name="Kauserud H."/>
        </authorList>
    </citation>
    <scope>NUCLEOTIDE SEQUENCE</scope>
    <source>
        <strain evidence="6">CBHHK002</strain>
    </source>
</reference>